<dbReference type="PROSITE" id="PS50045">
    <property type="entry name" value="SIGMA54_INTERACT_4"/>
    <property type="match status" value="1"/>
</dbReference>
<dbReference type="GO" id="GO:0043565">
    <property type="term" value="F:sequence-specific DNA binding"/>
    <property type="evidence" value="ECO:0007669"/>
    <property type="project" value="InterPro"/>
</dbReference>
<dbReference type="PROSITE" id="PS00676">
    <property type="entry name" value="SIGMA54_INTERACT_2"/>
    <property type="match status" value="1"/>
</dbReference>
<dbReference type="Pfam" id="PF00072">
    <property type="entry name" value="Response_reg"/>
    <property type="match status" value="1"/>
</dbReference>
<dbReference type="InterPro" id="IPR009057">
    <property type="entry name" value="Homeodomain-like_sf"/>
</dbReference>
<evidence type="ECO:0000313" key="10">
    <source>
        <dbReference type="Proteomes" id="UP000606935"/>
    </source>
</evidence>
<feature type="domain" description="Sigma-54 factor interaction" evidence="7">
    <location>
        <begin position="145"/>
        <end position="374"/>
    </location>
</feature>
<sequence>MHRDLGLILVADDDEDIRLALNLLLSKEGYRVVEAADGREIAVQTSRHRPDVVLLDMNFHRDTTSGEEGLEYLSSLVKQGLKVILMTAWGSVELAVRGMKSGAVDFIEKPWDKSRLLQIIQQQLQGERIADAIPATPAKTTNQGWIAVSPLMQELELMLEQLAPTDANILILGENGTGKSQLAKRIYQMSHRSDTPFVTMNMGAVPATLFESELFGHAKGAFTDAREARTGRFELANGGTLFMDEVGTLPLDVQPKLLRVLETGEYEILGTSQTRSTNVRVISATNADLNTSVAEGKFRQDLLFRLNTFVIELPPLRDRQEDIPPLAEHFLQAFSAKYNKGQVQLSNDAMQRLREHYWPGNIRELSHVIERSVLICRDGMIQSSQLMLAGSSSKQQVGLRPLEEVEAELVEAALLHYQGHISKAAQALGISRMALYRRMEKFNLDKQDFGPDED</sequence>
<dbReference type="InterPro" id="IPR003593">
    <property type="entry name" value="AAA+_ATPase"/>
</dbReference>
<dbReference type="AlphaFoldDB" id="A0A918DH58"/>
<dbReference type="InterPro" id="IPR002078">
    <property type="entry name" value="Sigma_54_int"/>
</dbReference>
<reference evidence="9" key="2">
    <citation type="submission" date="2020-09" db="EMBL/GenBank/DDBJ databases">
        <authorList>
            <person name="Sun Q."/>
            <person name="Zhou Y."/>
        </authorList>
    </citation>
    <scope>NUCLEOTIDE SEQUENCE</scope>
    <source>
        <strain evidence="9">CGMCC 1.7086</strain>
    </source>
</reference>
<gene>
    <name evidence="9" type="ORF">GCM10010982_11590</name>
</gene>
<dbReference type="SUPFAM" id="SSF46689">
    <property type="entry name" value="Homeodomain-like"/>
    <property type="match status" value="1"/>
</dbReference>
<dbReference type="SUPFAM" id="SSF52172">
    <property type="entry name" value="CheY-like"/>
    <property type="match status" value="1"/>
</dbReference>
<dbReference type="InterPro" id="IPR001789">
    <property type="entry name" value="Sig_transdc_resp-reg_receiver"/>
</dbReference>
<dbReference type="CDD" id="cd00009">
    <property type="entry name" value="AAA"/>
    <property type="match status" value="1"/>
</dbReference>
<dbReference type="FunFam" id="3.40.50.300:FF:000006">
    <property type="entry name" value="DNA-binding transcriptional regulator NtrC"/>
    <property type="match status" value="1"/>
</dbReference>
<dbReference type="InterPro" id="IPR002197">
    <property type="entry name" value="HTH_Fis"/>
</dbReference>
<dbReference type="PRINTS" id="PR01590">
    <property type="entry name" value="HTHFIS"/>
</dbReference>
<dbReference type="SMART" id="SM00448">
    <property type="entry name" value="REC"/>
    <property type="match status" value="1"/>
</dbReference>
<protein>
    <submittedName>
        <fullName evidence="9">Sigma-54-dependent Fis family transcriptional regulator</fullName>
    </submittedName>
</protein>
<dbReference type="EMBL" id="BMLS01000001">
    <property type="protein sequence ID" value="GGO66723.1"/>
    <property type="molecule type" value="Genomic_DNA"/>
</dbReference>
<dbReference type="InterPro" id="IPR025943">
    <property type="entry name" value="Sigma_54_int_dom_ATP-bd_2"/>
</dbReference>
<keyword evidence="5" id="KW-0804">Transcription</keyword>
<dbReference type="PANTHER" id="PTHR32071:SF113">
    <property type="entry name" value="ALGINATE BIOSYNTHESIS TRANSCRIPTIONAL REGULATORY PROTEIN ALGB"/>
    <property type="match status" value="1"/>
</dbReference>
<evidence type="ECO:0000256" key="3">
    <source>
        <dbReference type="ARBA" id="ARBA00023015"/>
    </source>
</evidence>
<dbReference type="Gene3D" id="1.10.10.60">
    <property type="entry name" value="Homeodomain-like"/>
    <property type="match status" value="1"/>
</dbReference>
<accession>A0A918DH58</accession>
<evidence type="ECO:0000256" key="1">
    <source>
        <dbReference type="ARBA" id="ARBA00022741"/>
    </source>
</evidence>
<keyword evidence="1" id="KW-0547">Nucleotide-binding</keyword>
<keyword evidence="10" id="KW-1185">Reference proteome</keyword>
<dbReference type="PANTHER" id="PTHR32071">
    <property type="entry name" value="TRANSCRIPTIONAL REGULATORY PROTEIN"/>
    <property type="match status" value="1"/>
</dbReference>
<dbReference type="Proteomes" id="UP000606935">
    <property type="component" value="Unassembled WGS sequence"/>
</dbReference>
<dbReference type="Pfam" id="PF02954">
    <property type="entry name" value="HTH_8"/>
    <property type="match status" value="1"/>
</dbReference>
<dbReference type="Gene3D" id="3.40.50.2300">
    <property type="match status" value="1"/>
</dbReference>
<evidence type="ECO:0000256" key="4">
    <source>
        <dbReference type="ARBA" id="ARBA00023125"/>
    </source>
</evidence>
<dbReference type="PROSITE" id="PS00688">
    <property type="entry name" value="SIGMA54_INTERACT_3"/>
    <property type="match status" value="1"/>
</dbReference>
<evidence type="ECO:0000313" key="9">
    <source>
        <dbReference type="EMBL" id="GGO66723.1"/>
    </source>
</evidence>
<evidence type="ECO:0000259" key="8">
    <source>
        <dbReference type="PROSITE" id="PS50110"/>
    </source>
</evidence>
<organism evidence="9 10">
    <name type="scientific">Bowmanella pacifica</name>
    <dbReference type="NCBI Taxonomy" id="502051"/>
    <lineage>
        <taxon>Bacteria</taxon>
        <taxon>Pseudomonadati</taxon>
        <taxon>Pseudomonadota</taxon>
        <taxon>Gammaproteobacteria</taxon>
        <taxon>Alteromonadales</taxon>
        <taxon>Alteromonadaceae</taxon>
        <taxon>Bowmanella</taxon>
    </lineage>
</organism>
<evidence type="ECO:0000259" key="7">
    <source>
        <dbReference type="PROSITE" id="PS50045"/>
    </source>
</evidence>
<keyword evidence="4" id="KW-0238">DNA-binding</keyword>
<dbReference type="InterPro" id="IPR027417">
    <property type="entry name" value="P-loop_NTPase"/>
</dbReference>
<evidence type="ECO:0000256" key="6">
    <source>
        <dbReference type="PROSITE-ProRule" id="PRU00169"/>
    </source>
</evidence>
<dbReference type="PROSITE" id="PS50110">
    <property type="entry name" value="RESPONSE_REGULATORY"/>
    <property type="match status" value="1"/>
</dbReference>
<feature type="domain" description="Response regulatory" evidence="8">
    <location>
        <begin position="7"/>
        <end position="124"/>
    </location>
</feature>
<dbReference type="Gene3D" id="3.40.50.300">
    <property type="entry name" value="P-loop containing nucleotide triphosphate hydrolases"/>
    <property type="match status" value="1"/>
</dbReference>
<dbReference type="SUPFAM" id="SSF52540">
    <property type="entry name" value="P-loop containing nucleoside triphosphate hydrolases"/>
    <property type="match status" value="1"/>
</dbReference>
<dbReference type="Gene3D" id="1.10.8.60">
    <property type="match status" value="1"/>
</dbReference>
<dbReference type="GO" id="GO:0005524">
    <property type="term" value="F:ATP binding"/>
    <property type="evidence" value="ECO:0007669"/>
    <property type="project" value="UniProtKB-KW"/>
</dbReference>
<dbReference type="InterPro" id="IPR058031">
    <property type="entry name" value="AAA_lid_NorR"/>
</dbReference>
<name>A0A918DH58_9ALTE</name>
<keyword evidence="6" id="KW-0597">Phosphoprotein</keyword>
<proteinExistence type="predicted"/>
<dbReference type="GO" id="GO:0006355">
    <property type="term" value="P:regulation of DNA-templated transcription"/>
    <property type="evidence" value="ECO:0007669"/>
    <property type="project" value="InterPro"/>
</dbReference>
<dbReference type="Pfam" id="PF00158">
    <property type="entry name" value="Sigma54_activat"/>
    <property type="match status" value="1"/>
</dbReference>
<keyword evidence="3" id="KW-0805">Transcription regulation</keyword>
<dbReference type="Pfam" id="PF25601">
    <property type="entry name" value="AAA_lid_14"/>
    <property type="match status" value="1"/>
</dbReference>
<dbReference type="RefSeq" id="WP_188691509.1">
    <property type="nucleotide sequence ID" value="NZ_BMLS01000001.1"/>
</dbReference>
<evidence type="ECO:0000256" key="2">
    <source>
        <dbReference type="ARBA" id="ARBA00022840"/>
    </source>
</evidence>
<feature type="modified residue" description="4-aspartylphosphate" evidence="6">
    <location>
        <position position="56"/>
    </location>
</feature>
<evidence type="ECO:0000256" key="5">
    <source>
        <dbReference type="ARBA" id="ARBA00023163"/>
    </source>
</evidence>
<dbReference type="GO" id="GO:0000160">
    <property type="term" value="P:phosphorelay signal transduction system"/>
    <property type="evidence" value="ECO:0007669"/>
    <property type="project" value="InterPro"/>
</dbReference>
<dbReference type="InterPro" id="IPR011006">
    <property type="entry name" value="CheY-like_superfamily"/>
</dbReference>
<reference evidence="9" key="1">
    <citation type="journal article" date="2014" name="Int. J. Syst. Evol. Microbiol.">
        <title>Complete genome sequence of Corynebacterium casei LMG S-19264T (=DSM 44701T), isolated from a smear-ripened cheese.</title>
        <authorList>
            <consortium name="US DOE Joint Genome Institute (JGI-PGF)"/>
            <person name="Walter F."/>
            <person name="Albersmeier A."/>
            <person name="Kalinowski J."/>
            <person name="Ruckert C."/>
        </authorList>
    </citation>
    <scope>NUCLEOTIDE SEQUENCE</scope>
    <source>
        <strain evidence="9">CGMCC 1.7086</strain>
    </source>
</reference>
<dbReference type="CDD" id="cd00156">
    <property type="entry name" value="REC"/>
    <property type="match status" value="1"/>
</dbReference>
<dbReference type="SMART" id="SM00382">
    <property type="entry name" value="AAA"/>
    <property type="match status" value="1"/>
</dbReference>
<dbReference type="InterPro" id="IPR025944">
    <property type="entry name" value="Sigma_54_int_dom_CS"/>
</dbReference>
<keyword evidence="2" id="KW-0067">ATP-binding</keyword>
<comment type="caution">
    <text evidence="9">The sequence shown here is derived from an EMBL/GenBank/DDBJ whole genome shotgun (WGS) entry which is preliminary data.</text>
</comment>